<protein>
    <submittedName>
        <fullName evidence="1">SAM-dependent methyltransferase</fullName>
    </submittedName>
</protein>
<keyword evidence="1" id="KW-0489">Methyltransferase</keyword>
<evidence type="ECO:0000313" key="1">
    <source>
        <dbReference type="EMBL" id="GAA3209558.1"/>
    </source>
</evidence>
<sequence length="272" mass="29781">MMAEHAEQPKGFDPTVPNEARVINYMMGGKDNFAADRRAAEEIMAFAPEIPMMIIEARKFLFRAVAYLAEQGIRQFVDIGCGLPAQGSVHEILERVAPGSKVAYVDDDPVVIAHSNALIDAGERLRIIQADIRDPDALLDHPDLASLIDLERPTAFLVQSMLTNILDDDLAAKIARQLVDRLPVGGYMVLTHSVGDAPKADTEKLAELFRQRYLLDGDRSGPRTRGEVARFLDGLDLVPPGLVPLPAWRPLRGEPGVDPDAFWSVGAVGRKA</sequence>
<dbReference type="InterPro" id="IPR029063">
    <property type="entry name" value="SAM-dependent_MTases_sf"/>
</dbReference>
<dbReference type="Pfam" id="PF04672">
    <property type="entry name" value="Methyltransf_19"/>
    <property type="match status" value="1"/>
</dbReference>
<dbReference type="RefSeq" id="WP_344827234.1">
    <property type="nucleotide sequence ID" value="NZ_BAAAUV010000006.1"/>
</dbReference>
<accession>A0ABP6Q7J9</accession>
<comment type="caution">
    <text evidence="1">The sequence shown here is derived from an EMBL/GenBank/DDBJ whole genome shotgun (WGS) entry which is preliminary data.</text>
</comment>
<dbReference type="InterPro" id="IPR006764">
    <property type="entry name" value="SAM_dep_MeTrfase_SAV2177_type"/>
</dbReference>
<gene>
    <name evidence="1" type="ORF">GCM10010468_27000</name>
</gene>
<organism evidence="1 2">
    <name type="scientific">Actinocorallia longicatena</name>
    <dbReference type="NCBI Taxonomy" id="111803"/>
    <lineage>
        <taxon>Bacteria</taxon>
        <taxon>Bacillati</taxon>
        <taxon>Actinomycetota</taxon>
        <taxon>Actinomycetes</taxon>
        <taxon>Streptosporangiales</taxon>
        <taxon>Thermomonosporaceae</taxon>
        <taxon>Actinocorallia</taxon>
    </lineage>
</organism>
<dbReference type="Gene3D" id="3.40.50.150">
    <property type="entry name" value="Vaccinia Virus protein VP39"/>
    <property type="match status" value="1"/>
</dbReference>
<dbReference type="Proteomes" id="UP001501237">
    <property type="component" value="Unassembled WGS sequence"/>
</dbReference>
<dbReference type="EMBL" id="BAAAUV010000006">
    <property type="protein sequence ID" value="GAA3209558.1"/>
    <property type="molecule type" value="Genomic_DNA"/>
</dbReference>
<name>A0ABP6Q7J9_9ACTN</name>
<dbReference type="PIRSF" id="PIRSF017393">
    <property type="entry name" value="MTase_SAV2177"/>
    <property type="match status" value="1"/>
</dbReference>
<dbReference type="SUPFAM" id="SSF53335">
    <property type="entry name" value="S-adenosyl-L-methionine-dependent methyltransferases"/>
    <property type="match status" value="1"/>
</dbReference>
<reference evidence="2" key="1">
    <citation type="journal article" date="2019" name="Int. J. Syst. Evol. Microbiol.">
        <title>The Global Catalogue of Microorganisms (GCM) 10K type strain sequencing project: providing services to taxonomists for standard genome sequencing and annotation.</title>
        <authorList>
            <consortium name="The Broad Institute Genomics Platform"/>
            <consortium name="The Broad Institute Genome Sequencing Center for Infectious Disease"/>
            <person name="Wu L."/>
            <person name="Ma J."/>
        </authorList>
    </citation>
    <scope>NUCLEOTIDE SEQUENCE [LARGE SCALE GENOMIC DNA]</scope>
    <source>
        <strain evidence="2">JCM 9377</strain>
    </source>
</reference>
<dbReference type="GO" id="GO:0032259">
    <property type="term" value="P:methylation"/>
    <property type="evidence" value="ECO:0007669"/>
    <property type="project" value="UniProtKB-KW"/>
</dbReference>
<keyword evidence="2" id="KW-1185">Reference proteome</keyword>
<keyword evidence="1" id="KW-0808">Transferase</keyword>
<dbReference type="GO" id="GO:0008168">
    <property type="term" value="F:methyltransferase activity"/>
    <property type="evidence" value="ECO:0007669"/>
    <property type="project" value="UniProtKB-KW"/>
</dbReference>
<evidence type="ECO:0000313" key="2">
    <source>
        <dbReference type="Proteomes" id="UP001501237"/>
    </source>
</evidence>
<proteinExistence type="predicted"/>